<keyword evidence="4" id="KW-0520">NAD</keyword>
<keyword evidence="8" id="KW-1185">Reference proteome</keyword>
<dbReference type="RefSeq" id="WP_091974894.1">
    <property type="nucleotide sequence ID" value="NZ_CAUWDX010000002.1"/>
</dbReference>
<accession>A0A1H8GV30</accession>
<dbReference type="PANTHER" id="PTHR35330">
    <property type="entry name" value="SIROHEME BIOSYNTHESIS PROTEIN MET8"/>
    <property type="match status" value="1"/>
</dbReference>
<dbReference type="AlphaFoldDB" id="A0A1H8GV30"/>
<protein>
    <recommendedName>
        <fullName evidence="2">precorrin-2 dehydrogenase</fullName>
        <ecNumber evidence="2">1.3.1.76</ecNumber>
    </recommendedName>
</protein>
<dbReference type="InterPro" id="IPR036291">
    <property type="entry name" value="NAD(P)-bd_dom_sf"/>
</dbReference>
<dbReference type="NCBIfam" id="TIGR01470">
    <property type="entry name" value="cysG_Nterm"/>
    <property type="match status" value="1"/>
</dbReference>
<name>A0A1H8GV30_9FIRM</name>
<dbReference type="STRING" id="215200.SAMN05216454_104119"/>
<dbReference type="OrthoDB" id="9773765at2"/>
<dbReference type="Gene3D" id="3.40.50.720">
    <property type="entry name" value="NAD(P)-binding Rossmann-like Domain"/>
    <property type="match status" value="1"/>
</dbReference>
<keyword evidence="3" id="KW-0560">Oxidoreductase</keyword>
<evidence type="ECO:0000256" key="2">
    <source>
        <dbReference type="ARBA" id="ARBA00012400"/>
    </source>
</evidence>
<evidence type="ECO:0000256" key="1">
    <source>
        <dbReference type="ARBA" id="ARBA00005010"/>
    </source>
</evidence>
<dbReference type="EMBL" id="FODF01000004">
    <property type="protein sequence ID" value="SEN47816.1"/>
    <property type="molecule type" value="Genomic_DNA"/>
</dbReference>
<dbReference type="EC" id="1.3.1.76" evidence="2"/>
<dbReference type="Pfam" id="PF13241">
    <property type="entry name" value="NAD_binding_7"/>
    <property type="match status" value="1"/>
</dbReference>
<evidence type="ECO:0000256" key="6">
    <source>
        <dbReference type="ARBA" id="ARBA00047561"/>
    </source>
</evidence>
<dbReference type="InterPro" id="IPR006367">
    <property type="entry name" value="Sirohaem_synthase_N"/>
</dbReference>
<evidence type="ECO:0000256" key="3">
    <source>
        <dbReference type="ARBA" id="ARBA00023002"/>
    </source>
</evidence>
<dbReference type="Proteomes" id="UP000199512">
    <property type="component" value="Unassembled WGS sequence"/>
</dbReference>
<dbReference type="SUPFAM" id="SSF51735">
    <property type="entry name" value="NAD(P)-binding Rossmann-fold domains"/>
    <property type="match status" value="1"/>
</dbReference>
<keyword evidence="5" id="KW-0627">Porphyrin biosynthesis</keyword>
<dbReference type="GO" id="GO:0004325">
    <property type="term" value="F:ferrochelatase activity"/>
    <property type="evidence" value="ECO:0007669"/>
    <property type="project" value="InterPro"/>
</dbReference>
<dbReference type="UniPathway" id="UPA00262">
    <property type="reaction ID" value="UER00222"/>
</dbReference>
<comment type="pathway">
    <text evidence="1">Porphyrin-containing compound metabolism; siroheme biosynthesis; sirohydrochlorin from precorrin-2: step 1/1.</text>
</comment>
<sequence length="150" mass="17291">MFFPIMVDVEKFNILVVGGGKIAYRKINQLLKYHAKITVIALEVCQDIKNIKENLYIRQKEFEIEDIKGYNIVFAATDNIELNAKISKYCISEKILVNSVDNHKNSSFINMGFFETEIEDSKTIVAVSSMGKNPKKTKKLKNMMKEYLNK</sequence>
<evidence type="ECO:0000313" key="7">
    <source>
        <dbReference type="EMBL" id="SEN47816.1"/>
    </source>
</evidence>
<gene>
    <name evidence="7" type="ORF">SAMN05216454_104119</name>
</gene>
<reference evidence="7 8" key="1">
    <citation type="submission" date="2016-10" db="EMBL/GenBank/DDBJ databases">
        <authorList>
            <person name="de Groot N.N."/>
        </authorList>
    </citation>
    <scope>NUCLEOTIDE SEQUENCE [LARGE SCALE GENOMIC DNA]</scope>
    <source>
        <strain evidence="7 8">Calf135</strain>
    </source>
</reference>
<dbReference type="InterPro" id="IPR028161">
    <property type="entry name" value="Met8-like"/>
</dbReference>
<proteinExistence type="predicted"/>
<dbReference type="GO" id="GO:0019354">
    <property type="term" value="P:siroheme biosynthetic process"/>
    <property type="evidence" value="ECO:0007669"/>
    <property type="project" value="UniProtKB-UniPathway"/>
</dbReference>
<dbReference type="GO" id="GO:0043115">
    <property type="term" value="F:precorrin-2 dehydrogenase activity"/>
    <property type="evidence" value="ECO:0007669"/>
    <property type="project" value="UniProtKB-EC"/>
</dbReference>
<evidence type="ECO:0000256" key="4">
    <source>
        <dbReference type="ARBA" id="ARBA00023027"/>
    </source>
</evidence>
<organism evidence="7 8">
    <name type="scientific">Peptostreptococcus russellii</name>
    <dbReference type="NCBI Taxonomy" id="215200"/>
    <lineage>
        <taxon>Bacteria</taxon>
        <taxon>Bacillati</taxon>
        <taxon>Bacillota</taxon>
        <taxon>Clostridia</taxon>
        <taxon>Peptostreptococcales</taxon>
        <taxon>Peptostreptococcaceae</taxon>
        <taxon>Peptostreptococcus</taxon>
    </lineage>
</organism>
<evidence type="ECO:0000256" key="5">
    <source>
        <dbReference type="ARBA" id="ARBA00023244"/>
    </source>
</evidence>
<comment type="catalytic activity">
    <reaction evidence="6">
        <text>precorrin-2 + NAD(+) = sirohydrochlorin + NADH + 2 H(+)</text>
        <dbReference type="Rhea" id="RHEA:15613"/>
        <dbReference type="ChEBI" id="CHEBI:15378"/>
        <dbReference type="ChEBI" id="CHEBI:57540"/>
        <dbReference type="ChEBI" id="CHEBI:57945"/>
        <dbReference type="ChEBI" id="CHEBI:58351"/>
        <dbReference type="ChEBI" id="CHEBI:58827"/>
        <dbReference type="EC" id="1.3.1.76"/>
    </reaction>
</comment>
<evidence type="ECO:0000313" key="8">
    <source>
        <dbReference type="Proteomes" id="UP000199512"/>
    </source>
</evidence>
<dbReference type="PANTHER" id="PTHR35330:SF1">
    <property type="entry name" value="SIROHEME BIOSYNTHESIS PROTEIN MET8"/>
    <property type="match status" value="1"/>
</dbReference>